<gene>
    <name evidence="2" type="ORF">NAV_LOCUS3251</name>
</gene>
<organism evidence="2 3">
    <name type="scientific">Acanthocheilonema viteae</name>
    <name type="common">Filarial nematode worm</name>
    <name type="synonym">Dipetalonema viteae</name>
    <dbReference type="NCBI Taxonomy" id="6277"/>
    <lineage>
        <taxon>Eukaryota</taxon>
        <taxon>Metazoa</taxon>
        <taxon>Ecdysozoa</taxon>
        <taxon>Nematoda</taxon>
        <taxon>Chromadorea</taxon>
        <taxon>Rhabditida</taxon>
        <taxon>Spirurina</taxon>
        <taxon>Spiruromorpha</taxon>
        <taxon>Filarioidea</taxon>
        <taxon>Onchocercidae</taxon>
        <taxon>Acanthocheilonema</taxon>
    </lineage>
</organism>
<evidence type="ECO:0000256" key="1">
    <source>
        <dbReference type="SAM" id="SignalP"/>
    </source>
</evidence>
<evidence type="ECO:0000313" key="2">
    <source>
        <dbReference type="EMBL" id="VBB28421.1"/>
    </source>
</evidence>
<accession>A0A498SH37</accession>
<dbReference type="EMBL" id="UPTC01000401">
    <property type="protein sequence ID" value="VBB28421.1"/>
    <property type="molecule type" value="Genomic_DNA"/>
</dbReference>
<proteinExistence type="predicted"/>
<sequence length="94" mass="11148">MRKILTFFGMLLLIAEMFDDNNCVRALMPYPYFRNQRYQPFRGKLQPPLLLIRTLPIAAMDHYLKGTVLTAQKRSQPDNDFDYVDEFDPTQIFL</sequence>
<feature type="chain" id="PRO_5019827490" evidence="1">
    <location>
        <begin position="20"/>
        <end position="94"/>
    </location>
</feature>
<protein>
    <submittedName>
        <fullName evidence="2">Uncharacterized protein</fullName>
    </submittedName>
</protein>
<dbReference type="Proteomes" id="UP000276991">
    <property type="component" value="Unassembled WGS sequence"/>
</dbReference>
<keyword evidence="1" id="KW-0732">Signal</keyword>
<keyword evidence="3" id="KW-1185">Reference proteome</keyword>
<name>A0A498SH37_ACAVI</name>
<dbReference type="OrthoDB" id="10436912at2759"/>
<dbReference type="AlphaFoldDB" id="A0A498SH37"/>
<feature type="signal peptide" evidence="1">
    <location>
        <begin position="1"/>
        <end position="19"/>
    </location>
</feature>
<reference evidence="2 3" key="1">
    <citation type="submission" date="2018-08" db="EMBL/GenBank/DDBJ databases">
        <authorList>
            <person name="Laetsch R D."/>
            <person name="Stevens L."/>
            <person name="Kumar S."/>
            <person name="Blaxter L. M."/>
        </authorList>
    </citation>
    <scope>NUCLEOTIDE SEQUENCE [LARGE SCALE GENOMIC DNA]</scope>
</reference>
<evidence type="ECO:0000313" key="3">
    <source>
        <dbReference type="Proteomes" id="UP000276991"/>
    </source>
</evidence>